<protein>
    <recommendedName>
        <fullName evidence="7">2-C-methyl-D-erythritol 4-phosphate cytidylyltransferase</fullName>
        <ecNumber evidence="7">2.7.7.60</ecNumber>
    </recommendedName>
    <alternativeName>
        <fullName evidence="7">4-diphosphocytidyl-2C-methyl-D-erythritol synthase</fullName>
    </alternativeName>
    <alternativeName>
        <fullName evidence="7">MEP cytidylyltransferase</fullName>
        <shortName evidence="7">MCT</shortName>
    </alternativeName>
</protein>
<dbReference type="PANTHER" id="PTHR32125:SF4">
    <property type="entry name" value="2-C-METHYL-D-ERYTHRITOL 4-PHOSPHATE CYTIDYLYLTRANSFERASE, CHLOROPLASTIC"/>
    <property type="match status" value="1"/>
</dbReference>
<reference evidence="8" key="1">
    <citation type="journal article" date="2020" name="mSystems">
        <title>Genome- and Community-Level Interaction Insights into Carbon Utilization and Element Cycling Functions of Hydrothermarchaeota in Hydrothermal Sediment.</title>
        <authorList>
            <person name="Zhou Z."/>
            <person name="Liu Y."/>
            <person name="Xu W."/>
            <person name="Pan J."/>
            <person name="Luo Z.H."/>
            <person name="Li M."/>
        </authorList>
    </citation>
    <scope>NUCLEOTIDE SEQUENCE [LARGE SCALE GENOMIC DNA]</scope>
    <source>
        <strain evidence="8">HyVt-219</strain>
    </source>
</reference>
<dbReference type="CDD" id="cd02516">
    <property type="entry name" value="CDP-ME_synthetase"/>
    <property type="match status" value="1"/>
</dbReference>
<feature type="site" description="Positions MEP for the nucleophilic attack" evidence="7">
    <location>
        <position position="218"/>
    </location>
</feature>
<dbReference type="EMBL" id="DRBC01000370">
    <property type="protein sequence ID" value="HDN85316.1"/>
    <property type="molecule type" value="Genomic_DNA"/>
</dbReference>
<keyword evidence="5 7" id="KW-0548">Nucleotidyltransferase</keyword>
<evidence type="ECO:0000256" key="7">
    <source>
        <dbReference type="HAMAP-Rule" id="MF_00108"/>
    </source>
</evidence>
<feature type="site" description="Transition state stabilizer" evidence="7">
    <location>
        <position position="23"/>
    </location>
</feature>
<name>A0A7V0N285_UNCAE</name>
<dbReference type="InterPro" id="IPR018294">
    <property type="entry name" value="ISPD_synthase_CS"/>
</dbReference>
<dbReference type="GO" id="GO:0050518">
    <property type="term" value="F:2-C-methyl-D-erythritol 4-phosphate cytidylyltransferase activity"/>
    <property type="evidence" value="ECO:0007669"/>
    <property type="project" value="UniProtKB-UniRule"/>
</dbReference>
<dbReference type="NCBIfam" id="TIGR00453">
    <property type="entry name" value="ispD"/>
    <property type="match status" value="1"/>
</dbReference>
<organism evidence="8">
    <name type="scientific">Aerophobetes bacterium</name>
    <dbReference type="NCBI Taxonomy" id="2030807"/>
    <lineage>
        <taxon>Bacteria</taxon>
        <taxon>Candidatus Aerophobota</taxon>
    </lineage>
</organism>
<dbReference type="Gene3D" id="3.90.550.10">
    <property type="entry name" value="Spore Coat Polysaccharide Biosynthesis Protein SpsA, Chain A"/>
    <property type="match status" value="1"/>
</dbReference>
<dbReference type="Pfam" id="PF01128">
    <property type="entry name" value="IspD"/>
    <property type="match status" value="1"/>
</dbReference>
<feature type="site" description="Transition state stabilizer" evidence="7">
    <location>
        <position position="30"/>
    </location>
</feature>
<dbReference type="AlphaFoldDB" id="A0A7V0N285"/>
<dbReference type="InterPro" id="IPR034683">
    <property type="entry name" value="IspD/TarI"/>
</dbReference>
<evidence type="ECO:0000256" key="1">
    <source>
        <dbReference type="ARBA" id="ARBA00001282"/>
    </source>
</evidence>
<dbReference type="UniPathway" id="UPA00056">
    <property type="reaction ID" value="UER00093"/>
</dbReference>
<evidence type="ECO:0000256" key="4">
    <source>
        <dbReference type="ARBA" id="ARBA00022679"/>
    </source>
</evidence>
<dbReference type="Proteomes" id="UP000885660">
    <property type="component" value="Unassembled WGS sequence"/>
</dbReference>
<evidence type="ECO:0000256" key="2">
    <source>
        <dbReference type="ARBA" id="ARBA00004787"/>
    </source>
</evidence>
<dbReference type="FunFam" id="3.90.550.10:FF:000003">
    <property type="entry name" value="2-C-methyl-D-erythritol 4-phosphate cytidylyltransferase"/>
    <property type="match status" value="1"/>
</dbReference>
<evidence type="ECO:0000256" key="5">
    <source>
        <dbReference type="ARBA" id="ARBA00022695"/>
    </source>
</evidence>
<dbReference type="InterPro" id="IPR029044">
    <property type="entry name" value="Nucleotide-diphossugar_trans"/>
</dbReference>
<accession>A0A7V0N285</accession>
<sequence>MKNLSRIKVKVEVIIAGGGKGERFGGNQPKQFCNIVGKPILEWSVYKFNSSPFINGIILVVPGGMLDSSREKLHLSRYEKVKAITQGGKERMDSVYEGLKLVDKDTQIVLVHDGVRPLVSLSLIQKVIEKTEIYGAVVPGIPVKETIKRTNSENFVTETIPRDNVYLIQTPQGFKLDLITGAYREAERRGWRASDDAGLVEKLGKSIWIIPGEEKNIKITTSFDLKLAELLLNMEIKI</sequence>
<proteinExistence type="inferred from homology"/>
<dbReference type="EC" id="2.7.7.60" evidence="7"/>
<gene>
    <name evidence="7 8" type="primary">ispD</name>
    <name evidence="8" type="ORF">ENG47_06155</name>
</gene>
<evidence type="ECO:0000256" key="6">
    <source>
        <dbReference type="ARBA" id="ARBA00023229"/>
    </source>
</evidence>
<comment type="function">
    <text evidence="7">Catalyzes the formation of 4-diphosphocytidyl-2-C-methyl-D-erythritol from CTP and 2-C-methyl-D-erythritol 4-phosphate (MEP).</text>
</comment>
<comment type="caution">
    <text evidence="8">The sequence shown here is derived from an EMBL/GenBank/DDBJ whole genome shotgun (WGS) entry which is preliminary data.</text>
</comment>
<comment type="similarity">
    <text evidence="3 7">Belongs to the IspD/TarI cytidylyltransferase family. IspD subfamily.</text>
</comment>
<keyword evidence="4 7" id="KW-0808">Transferase</keyword>
<dbReference type="HAMAP" id="MF_00108">
    <property type="entry name" value="IspD"/>
    <property type="match status" value="1"/>
</dbReference>
<feature type="site" description="Positions MEP for the nucleophilic attack" evidence="7">
    <location>
        <position position="162"/>
    </location>
</feature>
<comment type="catalytic activity">
    <reaction evidence="1 7">
        <text>2-C-methyl-D-erythritol 4-phosphate + CTP + H(+) = 4-CDP-2-C-methyl-D-erythritol + diphosphate</text>
        <dbReference type="Rhea" id="RHEA:13429"/>
        <dbReference type="ChEBI" id="CHEBI:15378"/>
        <dbReference type="ChEBI" id="CHEBI:33019"/>
        <dbReference type="ChEBI" id="CHEBI:37563"/>
        <dbReference type="ChEBI" id="CHEBI:57823"/>
        <dbReference type="ChEBI" id="CHEBI:58262"/>
        <dbReference type="EC" id="2.7.7.60"/>
    </reaction>
</comment>
<dbReference type="PROSITE" id="PS01295">
    <property type="entry name" value="ISPD"/>
    <property type="match status" value="1"/>
</dbReference>
<keyword evidence="6 7" id="KW-0414">Isoprene biosynthesis</keyword>
<dbReference type="InterPro" id="IPR050088">
    <property type="entry name" value="IspD/TarI_cytidylyltransf_bact"/>
</dbReference>
<evidence type="ECO:0000313" key="8">
    <source>
        <dbReference type="EMBL" id="HDN85316.1"/>
    </source>
</evidence>
<dbReference type="PANTHER" id="PTHR32125">
    <property type="entry name" value="2-C-METHYL-D-ERYTHRITOL 4-PHOSPHATE CYTIDYLYLTRANSFERASE, CHLOROPLASTIC"/>
    <property type="match status" value="1"/>
</dbReference>
<evidence type="ECO:0000256" key="3">
    <source>
        <dbReference type="ARBA" id="ARBA00009789"/>
    </source>
</evidence>
<dbReference type="SUPFAM" id="SSF53448">
    <property type="entry name" value="Nucleotide-diphospho-sugar transferases"/>
    <property type="match status" value="1"/>
</dbReference>
<comment type="pathway">
    <text evidence="2 7">Isoprenoid biosynthesis; isopentenyl diphosphate biosynthesis via DXP pathway; isopentenyl diphosphate from 1-deoxy-D-xylulose 5-phosphate: step 2/6.</text>
</comment>
<dbReference type="InterPro" id="IPR001228">
    <property type="entry name" value="IspD"/>
</dbReference>
<dbReference type="GO" id="GO:0019288">
    <property type="term" value="P:isopentenyl diphosphate biosynthetic process, methylerythritol 4-phosphate pathway"/>
    <property type="evidence" value="ECO:0007669"/>
    <property type="project" value="UniProtKB-UniRule"/>
</dbReference>